<dbReference type="PANTHER" id="PTHR24567:SF74">
    <property type="entry name" value="HTH-TYPE TRANSCRIPTIONAL REGULATOR ARCR"/>
    <property type="match status" value="1"/>
</dbReference>
<dbReference type="STRING" id="869210.Marky_1837"/>
<dbReference type="SMART" id="SM00100">
    <property type="entry name" value="cNMP"/>
    <property type="match status" value="1"/>
</dbReference>
<dbReference type="PROSITE" id="PS51063">
    <property type="entry name" value="HTH_CRP_2"/>
    <property type="match status" value="1"/>
</dbReference>
<dbReference type="SMART" id="SM00419">
    <property type="entry name" value="HTH_CRP"/>
    <property type="match status" value="1"/>
</dbReference>
<dbReference type="InterPro" id="IPR036388">
    <property type="entry name" value="WH-like_DNA-bd_sf"/>
</dbReference>
<dbReference type="InterPro" id="IPR018490">
    <property type="entry name" value="cNMP-bd_dom_sf"/>
</dbReference>
<dbReference type="PROSITE" id="PS50042">
    <property type="entry name" value="CNMP_BINDING_3"/>
    <property type="match status" value="1"/>
</dbReference>
<accession>F2NQZ1</accession>
<keyword evidence="3" id="KW-0804">Transcription</keyword>
<gene>
    <name evidence="6" type="ordered locus">Marky_1837</name>
</gene>
<dbReference type="CDD" id="cd00038">
    <property type="entry name" value="CAP_ED"/>
    <property type="match status" value="1"/>
</dbReference>
<keyword evidence="2" id="KW-0238">DNA-binding</keyword>
<dbReference type="Gene3D" id="1.10.10.10">
    <property type="entry name" value="Winged helix-like DNA-binding domain superfamily/Winged helix DNA-binding domain"/>
    <property type="match status" value="1"/>
</dbReference>
<evidence type="ECO:0000259" key="5">
    <source>
        <dbReference type="PROSITE" id="PS51063"/>
    </source>
</evidence>
<dbReference type="eggNOG" id="COG0664">
    <property type="taxonomic scope" value="Bacteria"/>
</dbReference>
<keyword evidence="7" id="KW-1185">Reference proteome</keyword>
<evidence type="ECO:0000256" key="3">
    <source>
        <dbReference type="ARBA" id="ARBA00023163"/>
    </source>
</evidence>
<evidence type="ECO:0000313" key="6">
    <source>
        <dbReference type="EMBL" id="AEB12569.1"/>
    </source>
</evidence>
<proteinExistence type="predicted"/>
<dbReference type="RefSeq" id="WP_013704615.1">
    <property type="nucleotide sequence ID" value="NC_015387.1"/>
</dbReference>
<dbReference type="SUPFAM" id="SSF46785">
    <property type="entry name" value="Winged helix' DNA-binding domain"/>
    <property type="match status" value="1"/>
</dbReference>
<dbReference type="GO" id="GO:0003700">
    <property type="term" value="F:DNA-binding transcription factor activity"/>
    <property type="evidence" value="ECO:0007669"/>
    <property type="project" value="TreeGrafter"/>
</dbReference>
<evidence type="ECO:0000313" key="7">
    <source>
        <dbReference type="Proteomes" id="UP000007030"/>
    </source>
</evidence>
<evidence type="ECO:0000256" key="1">
    <source>
        <dbReference type="ARBA" id="ARBA00023015"/>
    </source>
</evidence>
<dbReference type="AlphaFoldDB" id="F2NQZ1"/>
<dbReference type="Proteomes" id="UP000007030">
    <property type="component" value="Chromosome"/>
</dbReference>
<dbReference type="InterPro" id="IPR050397">
    <property type="entry name" value="Env_Response_Regulators"/>
</dbReference>
<dbReference type="PANTHER" id="PTHR24567">
    <property type="entry name" value="CRP FAMILY TRANSCRIPTIONAL REGULATORY PROTEIN"/>
    <property type="match status" value="1"/>
</dbReference>
<dbReference type="InterPro" id="IPR012318">
    <property type="entry name" value="HTH_CRP"/>
</dbReference>
<evidence type="ECO:0000259" key="4">
    <source>
        <dbReference type="PROSITE" id="PS50042"/>
    </source>
</evidence>
<dbReference type="SUPFAM" id="SSF51206">
    <property type="entry name" value="cAMP-binding domain-like"/>
    <property type="match status" value="1"/>
</dbReference>
<feature type="domain" description="HTH crp-type" evidence="5">
    <location>
        <begin position="150"/>
        <end position="216"/>
    </location>
</feature>
<dbReference type="KEGG" id="mhd:Marky_1837"/>
<keyword evidence="1" id="KW-0805">Transcription regulation</keyword>
<evidence type="ECO:0000256" key="2">
    <source>
        <dbReference type="ARBA" id="ARBA00023125"/>
    </source>
</evidence>
<dbReference type="Pfam" id="PF13545">
    <property type="entry name" value="HTH_Crp_2"/>
    <property type="match status" value="1"/>
</dbReference>
<dbReference type="GO" id="GO:0003677">
    <property type="term" value="F:DNA binding"/>
    <property type="evidence" value="ECO:0007669"/>
    <property type="project" value="UniProtKB-KW"/>
</dbReference>
<reference evidence="6 7" key="1">
    <citation type="journal article" date="2012" name="Stand. Genomic Sci.">
        <title>Complete genome sequence of the aerobic, heterotroph Marinithermus hydrothermalis type strain (T1(T)) from a deep-sea hydrothermal vent chimney.</title>
        <authorList>
            <person name="Copeland A."/>
            <person name="Gu W."/>
            <person name="Yasawong M."/>
            <person name="Lapidus A."/>
            <person name="Lucas S."/>
            <person name="Deshpande S."/>
            <person name="Pagani I."/>
            <person name="Tapia R."/>
            <person name="Cheng J.F."/>
            <person name="Goodwin L.A."/>
            <person name="Pitluck S."/>
            <person name="Liolios K."/>
            <person name="Ivanova N."/>
            <person name="Mavromatis K."/>
            <person name="Mikhailova N."/>
            <person name="Pati A."/>
            <person name="Chen A."/>
            <person name="Palaniappan K."/>
            <person name="Land M."/>
            <person name="Pan C."/>
            <person name="Brambilla E.M."/>
            <person name="Rohde M."/>
            <person name="Tindall B.J."/>
            <person name="Sikorski J."/>
            <person name="Goker M."/>
            <person name="Detter J.C."/>
            <person name="Bristow J."/>
            <person name="Eisen J.A."/>
            <person name="Markowitz V."/>
            <person name="Hugenholtz P."/>
            <person name="Kyrpides N.C."/>
            <person name="Klenk H.P."/>
            <person name="Woyke T."/>
        </authorList>
    </citation>
    <scope>NUCLEOTIDE SEQUENCE [LARGE SCALE GENOMIC DNA]</scope>
    <source>
        <strain evidence="7">DSM 14884 / JCM 11576 / T1</strain>
    </source>
</reference>
<dbReference type="InterPro" id="IPR014710">
    <property type="entry name" value="RmlC-like_jellyroll"/>
</dbReference>
<protein>
    <submittedName>
        <fullName evidence="6">Transcriptional regulator, Crp/Fnr family</fullName>
    </submittedName>
</protein>
<dbReference type="InterPro" id="IPR000595">
    <property type="entry name" value="cNMP-bd_dom"/>
</dbReference>
<dbReference type="HOGENOM" id="CLU_075053_4_0_0"/>
<dbReference type="GO" id="GO:0005829">
    <property type="term" value="C:cytosol"/>
    <property type="evidence" value="ECO:0007669"/>
    <property type="project" value="TreeGrafter"/>
</dbReference>
<dbReference type="EMBL" id="CP002630">
    <property type="protein sequence ID" value="AEB12569.1"/>
    <property type="molecule type" value="Genomic_DNA"/>
</dbReference>
<sequence length="224" mass="25195">MTVRVEAVLARTPVFQELGGEDLEALARLARLRRLAAGEVLFLEGDPVERLFVVARGAVRVFKMDPGGRRQLVLHVEGPYRVLAEVAVFLERPFYPASAEAMTPAVVVEVPRGAFYELVDRRPPVARALIRYLARRQGELVRLLDRVVFREVGARLAEYLLGRLEREGQGFVLPTNAELAAFLATVPEIVSRKLGQFYRAGWVRLEARRVWVVRPEALRELVGG</sequence>
<feature type="domain" description="Cyclic nucleotide-binding" evidence="4">
    <location>
        <begin position="14"/>
        <end position="136"/>
    </location>
</feature>
<organism evidence="6 7">
    <name type="scientific">Marinithermus hydrothermalis (strain DSM 14884 / JCM 11576 / T1)</name>
    <dbReference type="NCBI Taxonomy" id="869210"/>
    <lineage>
        <taxon>Bacteria</taxon>
        <taxon>Thermotogati</taxon>
        <taxon>Deinococcota</taxon>
        <taxon>Deinococci</taxon>
        <taxon>Thermales</taxon>
        <taxon>Thermaceae</taxon>
        <taxon>Marinithermus</taxon>
    </lineage>
</organism>
<dbReference type="InterPro" id="IPR036390">
    <property type="entry name" value="WH_DNA-bd_sf"/>
</dbReference>
<name>F2NQZ1_MARHT</name>
<dbReference type="Pfam" id="PF00027">
    <property type="entry name" value="cNMP_binding"/>
    <property type="match status" value="1"/>
</dbReference>
<dbReference type="Gene3D" id="2.60.120.10">
    <property type="entry name" value="Jelly Rolls"/>
    <property type="match status" value="1"/>
</dbReference>